<keyword evidence="3" id="KW-1185">Reference proteome</keyword>
<dbReference type="AlphaFoldDB" id="A0A6G1J4X0"/>
<proteinExistence type="predicted"/>
<dbReference type="OrthoDB" id="4023585at2759"/>
<feature type="compositionally biased region" description="Basic and acidic residues" evidence="1">
    <location>
        <begin position="78"/>
        <end position="107"/>
    </location>
</feature>
<evidence type="ECO:0008006" key="4">
    <source>
        <dbReference type="Google" id="ProtNLM"/>
    </source>
</evidence>
<dbReference type="Gene3D" id="1.20.120.20">
    <property type="entry name" value="Apolipoprotein"/>
    <property type="match status" value="1"/>
</dbReference>
<evidence type="ECO:0000313" key="3">
    <source>
        <dbReference type="Proteomes" id="UP000799291"/>
    </source>
</evidence>
<feature type="region of interest" description="Disordered" evidence="1">
    <location>
        <begin position="57"/>
        <end position="107"/>
    </location>
</feature>
<dbReference type="Proteomes" id="UP000799291">
    <property type="component" value="Unassembled WGS sequence"/>
</dbReference>
<name>A0A6G1J4X0_9PLEO</name>
<reference evidence="2" key="1">
    <citation type="journal article" date="2020" name="Stud. Mycol.">
        <title>101 Dothideomycetes genomes: a test case for predicting lifestyles and emergence of pathogens.</title>
        <authorList>
            <person name="Haridas S."/>
            <person name="Albert R."/>
            <person name="Binder M."/>
            <person name="Bloem J."/>
            <person name="Labutti K."/>
            <person name="Salamov A."/>
            <person name="Andreopoulos B."/>
            <person name="Baker S."/>
            <person name="Barry K."/>
            <person name="Bills G."/>
            <person name="Bluhm B."/>
            <person name="Cannon C."/>
            <person name="Castanera R."/>
            <person name="Culley D."/>
            <person name="Daum C."/>
            <person name="Ezra D."/>
            <person name="Gonzalez J."/>
            <person name="Henrissat B."/>
            <person name="Kuo A."/>
            <person name="Liang C."/>
            <person name="Lipzen A."/>
            <person name="Lutzoni F."/>
            <person name="Magnuson J."/>
            <person name="Mondo S."/>
            <person name="Nolan M."/>
            <person name="Ohm R."/>
            <person name="Pangilinan J."/>
            <person name="Park H.-J."/>
            <person name="Ramirez L."/>
            <person name="Alfaro M."/>
            <person name="Sun H."/>
            <person name="Tritt A."/>
            <person name="Yoshinaga Y."/>
            <person name="Zwiers L.-H."/>
            <person name="Turgeon B."/>
            <person name="Goodwin S."/>
            <person name="Spatafora J."/>
            <person name="Crous P."/>
            <person name="Grigoriev I."/>
        </authorList>
    </citation>
    <scope>NUCLEOTIDE SEQUENCE</scope>
    <source>
        <strain evidence="2">CBS 122367</strain>
    </source>
</reference>
<sequence length="107" mass="11364">MFRTQIARQARLFSTSPIVRKSPVETVKDAAKTVDRTVSDKIVKGIEKGEQAAKVVKEKTPNTTGEAKGQANQLAGEAKGKASELTGEAKGKAQELKGEAKGKANQI</sequence>
<dbReference type="EMBL" id="MU005578">
    <property type="protein sequence ID" value="KAF2685584.1"/>
    <property type="molecule type" value="Genomic_DNA"/>
</dbReference>
<evidence type="ECO:0000313" key="2">
    <source>
        <dbReference type="EMBL" id="KAF2685584.1"/>
    </source>
</evidence>
<feature type="compositionally biased region" description="Polar residues" evidence="1">
    <location>
        <begin position="61"/>
        <end position="73"/>
    </location>
</feature>
<organism evidence="2 3">
    <name type="scientific">Lentithecium fluviatile CBS 122367</name>
    <dbReference type="NCBI Taxonomy" id="1168545"/>
    <lineage>
        <taxon>Eukaryota</taxon>
        <taxon>Fungi</taxon>
        <taxon>Dikarya</taxon>
        <taxon>Ascomycota</taxon>
        <taxon>Pezizomycotina</taxon>
        <taxon>Dothideomycetes</taxon>
        <taxon>Pleosporomycetidae</taxon>
        <taxon>Pleosporales</taxon>
        <taxon>Massarineae</taxon>
        <taxon>Lentitheciaceae</taxon>
        <taxon>Lentithecium</taxon>
    </lineage>
</organism>
<accession>A0A6G1J4X0</accession>
<protein>
    <recommendedName>
        <fullName evidence="4">Lea domain protein</fullName>
    </recommendedName>
</protein>
<gene>
    <name evidence="2" type="ORF">K458DRAFT_387543</name>
</gene>
<evidence type="ECO:0000256" key="1">
    <source>
        <dbReference type="SAM" id="MobiDB-lite"/>
    </source>
</evidence>